<feature type="region of interest" description="Disordered" evidence="1">
    <location>
        <begin position="94"/>
        <end position="150"/>
    </location>
</feature>
<feature type="compositionally biased region" description="Acidic residues" evidence="1">
    <location>
        <begin position="1"/>
        <end position="10"/>
    </location>
</feature>
<evidence type="ECO:0000256" key="1">
    <source>
        <dbReference type="SAM" id="MobiDB-lite"/>
    </source>
</evidence>
<gene>
    <name evidence="2" type="ORF">CTEN0397_LOCUS5713</name>
</gene>
<accession>A0A7S1D2N2</accession>
<dbReference type="AlphaFoldDB" id="A0A7S1D2N2"/>
<organism evidence="2">
    <name type="scientific">Cyclophora tenuis</name>
    <name type="common">Marine diatom</name>
    <dbReference type="NCBI Taxonomy" id="216820"/>
    <lineage>
        <taxon>Eukaryota</taxon>
        <taxon>Sar</taxon>
        <taxon>Stramenopiles</taxon>
        <taxon>Ochrophyta</taxon>
        <taxon>Bacillariophyta</taxon>
        <taxon>Fragilariophyceae</taxon>
        <taxon>Fragilariophycidae</taxon>
        <taxon>Cyclophorales</taxon>
        <taxon>Cyclophoraceae</taxon>
        <taxon>Cyclophora</taxon>
    </lineage>
</organism>
<proteinExistence type="predicted"/>
<feature type="compositionally biased region" description="Basic residues" evidence="1">
    <location>
        <begin position="120"/>
        <end position="129"/>
    </location>
</feature>
<protein>
    <submittedName>
        <fullName evidence="2">Uncharacterized protein</fullName>
    </submittedName>
</protein>
<reference evidence="2" key="1">
    <citation type="submission" date="2021-01" db="EMBL/GenBank/DDBJ databases">
        <authorList>
            <person name="Corre E."/>
            <person name="Pelletier E."/>
            <person name="Niang G."/>
            <person name="Scheremetjew M."/>
            <person name="Finn R."/>
            <person name="Kale V."/>
            <person name="Holt S."/>
            <person name="Cochrane G."/>
            <person name="Meng A."/>
            <person name="Brown T."/>
            <person name="Cohen L."/>
        </authorList>
    </citation>
    <scope>NUCLEOTIDE SEQUENCE</scope>
    <source>
        <strain evidence="2">ECT3854</strain>
    </source>
</reference>
<feature type="region of interest" description="Disordered" evidence="1">
    <location>
        <begin position="1"/>
        <end position="33"/>
    </location>
</feature>
<dbReference type="EMBL" id="HBFW01008785">
    <property type="protein sequence ID" value="CAD8934680.1"/>
    <property type="molecule type" value="Transcribed_RNA"/>
</dbReference>
<evidence type="ECO:0000313" key="2">
    <source>
        <dbReference type="EMBL" id="CAD8934680.1"/>
    </source>
</evidence>
<name>A0A7S1D2N2_CYCTE</name>
<sequence>MMAVDPEEITAVECSPKDHSGKGGGSQDNTNSSLDDVLALYNSILEQRMSHAITSFEQTSIRRCTSPDSVNDFQSRLANEQMDRLRTIQCFSYHSKSEQQQQPPPPCDAGKGMIMAATKRFPKRVKKRKRDDDPKSDSYITRRIEDPKKK</sequence>
<feature type="compositionally biased region" description="Basic and acidic residues" evidence="1">
    <location>
        <begin position="130"/>
        <end position="150"/>
    </location>
</feature>